<dbReference type="PANTHER" id="PTHR23538:SF1">
    <property type="entry name" value="44.5 KD BACTERIOCHLOROPHYLL SYNTHASE SUBUNIT"/>
    <property type="match status" value="1"/>
</dbReference>
<evidence type="ECO:0000313" key="6">
    <source>
        <dbReference type="EMBL" id="MBV7266393.1"/>
    </source>
</evidence>
<feature type="transmembrane region" description="Helical" evidence="5">
    <location>
        <begin position="409"/>
        <end position="430"/>
    </location>
</feature>
<feature type="transmembrane region" description="Helical" evidence="5">
    <location>
        <begin position="110"/>
        <end position="137"/>
    </location>
</feature>
<dbReference type="RefSeq" id="WP_218316995.1">
    <property type="nucleotide sequence ID" value="NZ_JAGSPB010000002.1"/>
</dbReference>
<accession>A0ABS6SPQ4</accession>
<dbReference type="PANTHER" id="PTHR23538">
    <property type="entry name" value="44.5 KD BACTERIOCHLOROPHYLL SYNTHASE SUBUNIT"/>
    <property type="match status" value="1"/>
</dbReference>
<name>A0ABS6SPQ4_9SPHN</name>
<keyword evidence="7" id="KW-1185">Reference proteome</keyword>
<dbReference type="Proteomes" id="UP000699975">
    <property type="component" value="Unassembled WGS sequence"/>
</dbReference>
<comment type="caution">
    <text evidence="6">The sequence shown here is derived from an EMBL/GenBank/DDBJ whole genome shotgun (WGS) entry which is preliminary data.</text>
</comment>
<feature type="transmembrane region" description="Helical" evidence="5">
    <location>
        <begin position="149"/>
        <end position="173"/>
    </location>
</feature>
<evidence type="ECO:0000256" key="1">
    <source>
        <dbReference type="ARBA" id="ARBA00004141"/>
    </source>
</evidence>
<sequence>MAGARASTQGLGWLAIVRIGLVQASIGAMVMLTTTVLNRLMVVEYALAAGIPAGLVGWHYAVQLCRPLWGHGSDKGRSRAVWIVGGIMVLAVGAIMAVQSTLLMSDDFTAAMILGVLAYTLIGIGVGASGTSALALLASGVAPERRAAAAAVTWIMMVAGIVVSAITVGALLQPYSPERLFIVASGLLMTCVAVTALAVFRLEPRGGIGAHDFAQTAKAGPSPSFGEALREILHEKAARRFTVFIFVSMMAFNMQDLILEPFAGLVFGMTPGQSTQLGGMQSGGVLAGMIVAGIGGSAFAGRMPVELRHWIVFGCLGSALALTSLSMAAIVGPGWPIAANVFALGFCNGLFAVAAIGAMMGLAGAGKKTREGVRMGVWGAAQAIAFGLGGLIGALGVDAARRALATDGSAFQLIFAIEAALFVLAAILAVRATSAGAQTAHQNERGLETAGEGEVFA</sequence>
<dbReference type="InterPro" id="IPR004896">
    <property type="entry name" value="PucC-rel"/>
</dbReference>
<feature type="transmembrane region" description="Helical" evidence="5">
    <location>
        <begin position="179"/>
        <end position="200"/>
    </location>
</feature>
<evidence type="ECO:0000256" key="4">
    <source>
        <dbReference type="ARBA" id="ARBA00023136"/>
    </source>
</evidence>
<evidence type="ECO:0000256" key="3">
    <source>
        <dbReference type="ARBA" id="ARBA00022989"/>
    </source>
</evidence>
<protein>
    <submittedName>
        <fullName evidence="6">BCD family MFS transporter</fullName>
    </submittedName>
</protein>
<reference evidence="6 7" key="1">
    <citation type="submission" date="2021-04" db="EMBL/GenBank/DDBJ databases">
        <authorList>
            <person name="Pira H."/>
            <person name="Risdian C."/>
            <person name="Wink J."/>
        </authorList>
    </citation>
    <scope>NUCLEOTIDE SEQUENCE [LARGE SCALE GENOMIC DNA]</scope>
    <source>
        <strain evidence="6 7">WH131</strain>
    </source>
</reference>
<feature type="transmembrane region" description="Helical" evidence="5">
    <location>
        <begin position="241"/>
        <end position="259"/>
    </location>
</feature>
<feature type="transmembrane region" description="Helical" evidence="5">
    <location>
        <begin position="40"/>
        <end position="60"/>
    </location>
</feature>
<comment type="subcellular location">
    <subcellularLocation>
        <location evidence="1">Membrane</location>
        <topology evidence="1">Multi-pass membrane protein</topology>
    </subcellularLocation>
</comment>
<feature type="transmembrane region" description="Helical" evidence="5">
    <location>
        <begin position="375"/>
        <end position="397"/>
    </location>
</feature>
<dbReference type="PIRSF" id="PIRSF016565">
    <property type="entry name" value="PucC"/>
    <property type="match status" value="1"/>
</dbReference>
<dbReference type="Pfam" id="PF03209">
    <property type="entry name" value="PUCC"/>
    <property type="match status" value="1"/>
</dbReference>
<gene>
    <name evidence="6" type="ORF">KCG45_09400</name>
</gene>
<dbReference type="InterPro" id="IPR026036">
    <property type="entry name" value="PucC"/>
</dbReference>
<feature type="transmembrane region" description="Helical" evidence="5">
    <location>
        <begin position="80"/>
        <end position="98"/>
    </location>
</feature>
<keyword evidence="4 5" id="KW-0472">Membrane</keyword>
<evidence type="ECO:0000256" key="5">
    <source>
        <dbReference type="SAM" id="Phobius"/>
    </source>
</evidence>
<feature type="transmembrane region" description="Helical" evidence="5">
    <location>
        <begin position="279"/>
        <end position="299"/>
    </location>
</feature>
<evidence type="ECO:0000256" key="2">
    <source>
        <dbReference type="ARBA" id="ARBA00022692"/>
    </source>
</evidence>
<evidence type="ECO:0000313" key="7">
    <source>
        <dbReference type="Proteomes" id="UP000699975"/>
    </source>
</evidence>
<organism evidence="6 7">
    <name type="scientific">Erythrobacter ani</name>
    <dbReference type="NCBI Taxonomy" id="2827235"/>
    <lineage>
        <taxon>Bacteria</taxon>
        <taxon>Pseudomonadati</taxon>
        <taxon>Pseudomonadota</taxon>
        <taxon>Alphaproteobacteria</taxon>
        <taxon>Sphingomonadales</taxon>
        <taxon>Erythrobacteraceae</taxon>
        <taxon>Erythrobacter/Porphyrobacter group</taxon>
        <taxon>Erythrobacter</taxon>
    </lineage>
</organism>
<proteinExistence type="predicted"/>
<feature type="transmembrane region" description="Helical" evidence="5">
    <location>
        <begin position="311"/>
        <end position="331"/>
    </location>
</feature>
<feature type="transmembrane region" description="Helical" evidence="5">
    <location>
        <begin position="337"/>
        <end position="363"/>
    </location>
</feature>
<dbReference type="EMBL" id="JAGSPB010000002">
    <property type="protein sequence ID" value="MBV7266393.1"/>
    <property type="molecule type" value="Genomic_DNA"/>
</dbReference>
<keyword evidence="3 5" id="KW-1133">Transmembrane helix</keyword>
<dbReference type="CDD" id="cd06176">
    <property type="entry name" value="MFS_BCD_PucC-like"/>
    <property type="match status" value="1"/>
</dbReference>
<keyword evidence="2 5" id="KW-0812">Transmembrane</keyword>